<comment type="caution">
    <text evidence="8">The sequence shown here is derived from an EMBL/GenBank/DDBJ whole genome shotgun (WGS) entry which is preliminary data.</text>
</comment>
<keyword evidence="9" id="KW-1185">Reference proteome</keyword>
<name>A0ABU8XNZ4_9PROT</name>
<keyword evidence="2 6" id="KW-0489">Methyltransferase</keyword>
<dbReference type="PROSITE" id="PS01184">
    <property type="entry name" value="UBIE_2"/>
    <property type="match status" value="1"/>
</dbReference>
<reference evidence="8 9" key="1">
    <citation type="submission" date="2024-01" db="EMBL/GenBank/DDBJ databases">
        <title>Multi-omics insights into the function and evolution of sodium benzoate biodegradation pathways in Benzoatithermus flavus gen. nov., sp. nov. from hot spring.</title>
        <authorList>
            <person name="Hu C.-J."/>
            <person name="Li W.-J."/>
        </authorList>
    </citation>
    <scope>NUCLEOTIDE SEQUENCE [LARGE SCALE GENOMIC DNA]</scope>
    <source>
        <strain evidence="8 9">SYSU G07066</strain>
    </source>
</reference>
<evidence type="ECO:0000313" key="9">
    <source>
        <dbReference type="Proteomes" id="UP001375743"/>
    </source>
</evidence>
<dbReference type="NCBIfam" id="NF001242">
    <property type="entry name" value="PRK00216.1-3"/>
    <property type="match status" value="1"/>
</dbReference>
<dbReference type="Pfam" id="PF01209">
    <property type="entry name" value="Ubie_methyltran"/>
    <property type="match status" value="1"/>
</dbReference>
<comment type="function">
    <text evidence="6">Methyltransferase required for the conversion of demethylmenaquinol (DMKH2) to menaquinol (MKH2) and the conversion of 2-polyprenyl-6-methoxy-1,4-benzoquinol (DDMQH2) to 2-polyprenyl-3-methyl-6-methoxy-1,4-benzoquinol (DMQH2).</text>
</comment>
<protein>
    <recommendedName>
        <fullName evidence="6">Ubiquinone/menaquinone biosynthesis C-methyltransferase UbiE</fullName>
        <ecNumber evidence="6">2.1.1.163</ecNumber>
        <ecNumber evidence="6">2.1.1.201</ecNumber>
    </recommendedName>
    <alternativeName>
        <fullName evidence="6">2-methoxy-6-polyprenyl-1,4-benzoquinol methylase</fullName>
    </alternativeName>
    <alternativeName>
        <fullName evidence="6">Demethylmenaquinone methyltransferase</fullName>
    </alternativeName>
</protein>
<proteinExistence type="inferred from homology"/>
<evidence type="ECO:0000256" key="3">
    <source>
        <dbReference type="ARBA" id="ARBA00022679"/>
    </source>
</evidence>
<keyword evidence="4 6" id="KW-0831">Ubiquinone biosynthesis</keyword>
<dbReference type="GO" id="GO:0032259">
    <property type="term" value="P:methylation"/>
    <property type="evidence" value="ECO:0007669"/>
    <property type="project" value="UniProtKB-KW"/>
</dbReference>
<dbReference type="NCBIfam" id="NF001244">
    <property type="entry name" value="PRK00216.1-5"/>
    <property type="match status" value="1"/>
</dbReference>
<dbReference type="InterPro" id="IPR029063">
    <property type="entry name" value="SAM-dependent_MTases_sf"/>
</dbReference>
<feature type="binding site" evidence="6">
    <location>
        <position position="115"/>
    </location>
    <ligand>
        <name>S-adenosyl-L-methionine</name>
        <dbReference type="ChEBI" id="CHEBI:59789"/>
    </ligand>
</feature>
<keyword evidence="5 6" id="KW-0949">S-adenosyl-L-methionine</keyword>
<dbReference type="EMBL" id="JBBLZC010000005">
    <property type="protein sequence ID" value="MEK0082930.1"/>
    <property type="molecule type" value="Genomic_DNA"/>
</dbReference>
<accession>A0ABU8XNZ4</accession>
<dbReference type="GO" id="GO:0043770">
    <property type="term" value="F:demethylmenaquinone methyltransferase activity"/>
    <property type="evidence" value="ECO:0007669"/>
    <property type="project" value="UniProtKB-EC"/>
</dbReference>
<comment type="pathway">
    <text evidence="6">Quinol/quinone metabolism; menaquinone biosynthesis; menaquinol from 1,4-dihydroxy-2-naphthoate: step 2/2.</text>
</comment>
<evidence type="ECO:0000256" key="2">
    <source>
        <dbReference type="ARBA" id="ARBA00022603"/>
    </source>
</evidence>
<feature type="binding site" evidence="6">
    <location>
        <begin position="143"/>
        <end position="144"/>
    </location>
    <ligand>
        <name>S-adenosyl-L-methionine</name>
        <dbReference type="ChEBI" id="CHEBI:59789"/>
    </ligand>
</feature>
<comment type="pathway">
    <text evidence="6">Cofactor biosynthesis; ubiquinone biosynthesis.</text>
</comment>
<dbReference type="PROSITE" id="PS01183">
    <property type="entry name" value="UBIE_1"/>
    <property type="match status" value="1"/>
</dbReference>
<evidence type="ECO:0000256" key="5">
    <source>
        <dbReference type="ARBA" id="ARBA00022691"/>
    </source>
</evidence>
<organism evidence="8 9">
    <name type="scientific">Benzoatithermus flavus</name>
    <dbReference type="NCBI Taxonomy" id="3108223"/>
    <lineage>
        <taxon>Bacteria</taxon>
        <taxon>Pseudomonadati</taxon>
        <taxon>Pseudomonadota</taxon>
        <taxon>Alphaproteobacteria</taxon>
        <taxon>Geminicoccales</taxon>
        <taxon>Geminicoccaceae</taxon>
        <taxon>Benzoatithermus</taxon>
    </lineage>
</organism>
<comment type="similarity">
    <text evidence="6">Belongs to the class I-like SAM-binding methyltransferase superfamily. MenG/UbiE family.</text>
</comment>
<dbReference type="Gene3D" id="3.40.50.150">
    <property type="entry name" value="Vaccinia Virus protein VP39"/>
    <property type="match status" value="1"/>
</dbReference>
<evidence type="ECO:0000256" key="4">
    <source>
        <dbReference type="ARBA" id="ARBA00022688"/>
    </source>
</evidence>
<dbReference type="GO" id="GO:0008425">
    <property type="term" value="F:2-methoxy-6-polyprenyl-1,4-benzoquinol methyltransferase activity"/>
    <property type="evidence" value="ECO:0007669"/>
    <property type="project" value="UniProtKB-EC"/>
</dbReference>
<keyword evidence="1 6" id="KW-0474">Menaquinone biosynthesis</keyword>
<dbReference type="EC" id="2.1.1.201" evidence="6"/>
<dbReference type="EC" id="2.1.1.163" evidence="6"/>
<dbReference type="PROSITE" id="PS51608">
    <property type="entry name" value="SAM_MT_UBIE"/>
    <property type="match status" value="1"/>
</dbReference>
<dbReference type="RefSeq" id="WP_418158778.1">
    <property type="nucleotide sequence ID" value="NZ_JBBLZC010000005.1"/>
</dbReference>
<dbReference type="InterPro" id="IPR023576">
    <property type="entry name" value="UbiE/COQ5_MeTrFase_CS"/>
</dbReference>
<feature type="region of interest" description="Disordered" evidence="7">
    <location>
        <begin position="1"/>
        <end position="21"/>
    </location>
</feature>
<sequence length="271" mass="30117">MSEPQAASPASPSGTDTDPAKAAALRLARSFGYEEVEPEEKSAKVREVFRRVASRYDLMNDLMSGGIHRLWKEALLDWLAPRRGMHLVDVAGGTGDIAMRFLARVDGEARVTLCDINDAMLAVGRDRALDAGWLGEIDWVTGDAMALPFPDRSFDAYTIAFGIRNVTHLDKALAEARRVLRPGGRFLCLEFSRVVLPLLDRLYDAYSFNVVPLLGRLVARDEASYRYLVESIRRFPDQPAFAALLKDAGLEQVRWRNLSGGIAAIHSGWRL</sequence>
<evidence type="ECO:0000256" key="1">
    <source>
        <dbReference type="ARBA" id="ARBA00022428"/>
    </source>
</evidence>
<dbReference type="PANTHER" id="PTHR43591">
    <property type="entry name" value="METHYLTRANSFERASE"/>
    <property type="match status" value="1"/>
</dbReference>
<keyword evidence="3 6" id="KW-0808">Transferase</keyword>
<dbReference type="PANTHER" id="PTHR43591:SF24">
    <property type="entry name" value="2-METHOXY-6-POLYPRENYL-1,4-BENZOQUINOL METHYLASE, MITOCHONDRIAL"/>
    <property type="match status" value="1"/>
</dbReference>
<dbReference type="NCBIfam" id="TIGR01934">
    <property type="entry name" value="MenG_MenH_UbiE"/>
    <property type="match status" value="1"/>
</dbReference>
<dbReference type="HAMAP" id="MF_01813">
    <property type="entry name" value="MenG_UbiE_methyltr"/>
    <property type="match status" value="1"/>
</dbReference>
<comment type="catalytic activity">
    <reaction evidence="6">
        <text>a 2-demethylmenaquinol + S-adenosyl-L-methionine = a menaquinol + S-adenosyl-L-homocysteine + H(+)</text>
        <dbReference type="Rhea" id="RHEA:42640"/>
        <dbReference type="Rhea" id="RHEA-COMP:9539"/>
        <dbReference type="Rhea" id="RHEA-COMP:9563"/>
        <dbReference type="ChEBI" id="CHEBI:15378"/>
        <dbReference type="ChEBI" id="CHEBI:18151"/>
        <dbReference type="ChEBI" id="CHEBI:55437"/>
        <dbReference type="ChEBI" id="CHEBI:57856"/>
        <dbReference type="ChEBI" id="CHEBI:59789"/>
        <dbReference type="EC" id="2.1.1.163"/>
    </reaction>
</comment>
<evidence type="ECO:0000313" key="8">
    <source>
        <dbReference type="EMBL" id="MEK0082930.1"/>
    </source>
</evidence>
<dbReference type="CDD" id="cd02440">
    <property type="entry name" value="AdoMet_MTases"/>
    <property type="match status" value="1"/>
</dbReference>
<dbReference type="SUPFAM" id="SSF53335">
    <property type="entry name" value="S-adenosyl-L-methionine-dependent methyltransferases"/>
    <property type="match status" value="1"/>
</dbReference>
<evidence type="ECO:0000256" key="7">
    <source>
        <dbReference type="SAM" id="MobiDB-lite"/>
    </source>
</evidence>
<dbReference type="Proteomes" id="UP001375743">
    <property type="component" value="Unassembled WGS sequence"/>
</dbReference>
<dbReference type="InterPro" id="IPR004033">
    <property type="entry name" value="UbiE/COQ5_MeTrFase"/>
</dbReference>
<gene>
    <name evidence="6 8" type="primary">ubiE</name>
    <name evidence="8" type="ORF">U1T56_07195</name>
</gene>
<feature type="compositionally biased region" description="Low complexity" evidence="7">
    <location>
        <begin position="1"/>
        <end position="13"/>
    </location>
</feature>
<comment type="caution">
    <text evidence="6">Lacks conserved residue(s) required for the propagation of feature annotation.</text>
</comment>
<feature type="binding site" evidence="6">
    <location>
        <position position="94"/>
    </location>
    <ligand>
        <name>S-adenosyl-L-methionine</name>
        <dbReference type="ChEBI" id="CHEBI:59789"/>
    </ligand>
</feature>
<comment type="catalytic activity">
    <reaction evidence="6">
        <text>a 2-methoxy-6-(all-trans-polyprenyl)benzene-1,4-diol + S-adenosyl-L-methionine = a 5-methoxy-2-methyl-3-(all-trans-polyprenyl)benzene-1,4-diol + S-adenosyl-L-homocysteine + H(+)</text>
        <dbReference type="Rhea" id="RHEA:28286"/>
        <dbReference type="Rhea" id="RHEA-COMP:10858"/>
        <dbReference type="Rhea" id="RHEA-COMP:10859"/>
        <dbReference type="ChEBI" id="CHEBI:15378"/>
        <dbReference type="ChEBI" id="CHEBI:57856"/>
        <dbReference type="ChEBI" id="CHEBI:59789"/>
        <dbReference type="ChEBI" id="CHEBI:84166"/>
        <dbReference type="ChEBI" id="CHEBI:84167"/>
        <dbReference type="EC" id="2.1.1.201"/>
    </reaction>
</comment>
<evidence type="ECO:0000256" key="6">
    <source>
        <dbReference type="HAMAP-Rule" id="MF_01813"/>
    </source>
</evidence>